<feature type="region of interest" description="Disordered" evidence="1">
    <location>
        <begin position="291"/>
        <end position="330"/>
    </location>
</feature>
<feature type="compositionally biased region" description="Low complexity" evidence="1">
    <location>
        <begin position="318"/>
        <end position="330"/>
    </location>
</feature>
<feature type="compositionally biased region" description="Basic and acidic residues" evidence="1">
    <location>
        <begin position="217"/>
        <end position="227"/>
    </location>
</feature>
<feature type="compositionally biased region" description="Basic residues" evidence="1">
    <location>
        <begin position="151"/>
        <end position="181"/>
    </location>
</feature>
<dbReference type="InParanoid" id="A0A212FH23"/>
<gene>
    <name evidence="3" type="ORF">KGM_207396</name>
</gene>
<evidence type="ECO:0000256" key="1">
    <source>
        <dbReference type="SAM" id="MobiDB-lite"/>
    </source>
</evidence>
<keyword evidence="2" id="KW-0732">Signal</keyword>
<accession>A0A212FH23</accession>
<dbReference type="EMBL" id="AGBW02008559">
    <property type="protein sequence ID" value="OWR53041.1"/>
    <property type="molecule type" value="Genomic_DNA"/>
</dbReference>
<dbReference type="eggNOG" id="ENOG502TCCE">
    <property type="taxonomic scope" value="Eukaryota"/>
</dbReference>
<proteinExistence type="predicted"/>
<comment type="caution">
    <text evidence="3">The sequence shown here is derived from an EMBL/GenBank/DDBJ whole genome shotgun (WGS) entry which is preliminary data.</text>
</comment>
<feature type="compositionally biased region" description="Polar residues" evidence="1">
    <location>
        <begin position="291"/>
        <end position="306"/>
    </location>
</feature>
<feature type="region of interest" description="Disordered" evidence="1">
    <location>
        <begin position="136"/>
        <end position="231"/>
    </location>
</feature>
<evidence type="ECO:0000313" key="4">
    <source>
        <dbReference type="Proteomes" id="UP000007151"/>
    </source>
</evidence>
<name>A0A212FH23_DANPL</name>
<feature type="chain" id="PRO_5012532831" evidence="2">
    <location>
        <begin position="21"/>
        <end position="808"/>
    </location>
</feature>
<dbReference type="KEGG" id="dpl:KGM_207396"/>
<feature type="compositionally biased region" description="Polar residues" evidence="1">
    <location>
        <begin position="136"/>
        <end position="149"/>
    </location>
</feature>
<reference evidence="3 4" key="1">
    <citation type="journal article" date="2011" name="Cell">
        <title>The monarch butterfly genome yields insights into long-distance migration.</title>
        <authorList>
            <person name="Zhan S."/>
            <person name="Merlin C."/>
            <person name="Boore J.L."/>
            <person name="Reppert S.M."/>
        </authorList>
    </citation>
    <scope>NUCLEOTIDE SEQUENCE [LARGE SCALE GENOMIC DNA]</scope>
    <source>
        <strain evidence="3">F-2</strain>
    </source>
</reference>
<feature type="compositionally biased region" description="Low complexity" evidence="1">
    <location>
        <begin position="188"/>
        <end position="212"/>
    </location>
</feature>
<dbReference type="STRING" id="278856.A0A212FH23"/>
<keyword evidence="4" id="KW-1185">Reference proteome</keyword>
<evidence type="ECO:0000256" key="2">
    <source>
        <dbReference type="SAM" id="SignalP"/>
    </source>
</evidence>
<sequence>MWNLLILLLAFFLLQRFVIADSTYECGEHGRFEYCIDEIPGCVIGCHCHPGYYFDTDTKICEPNSKLLEHHRRHYVGEPTRVQIDITPPDTPYIETTTTKNMNSHVNEIAKDADDLGDWLYNQFFKTIESQVVNNTNQKETLTRRSGSNYKMKKPKRTNKWNKGKKKYRKRSRNKKSKKNLLRINENDSLFDIDSSSSSDSSGSSSASVSSDEFQEKEDVHENENEHGHKKIVMINKKPKPPLPSFIFLPNIDTSFYPPIGLPPPPIVPMYPMVPVPPVVPLLPIPDNCETTSLSSTTNDVTAKSMDTSKTTVDETTDTAPQETETEAGQTEAAATEITKTDTETSKPDALLNKLKPNGRQKILQRLQAKAKKPPKVVTDEVHKKIKKTPFMNDDAEVPFLDNTIPVDANNNDMQYNPWQEDPSSVPDNVDFKYITELIHRVDLKNKTNDLLPPIEYNPLDSIEVYKPKRNKNYYQYYDTPLNAFERRRSNRNNEKLTDDSYYTNLGRQIATMIRGIDAQNKQANIEMEKANDKFKTDPYYNKNSAQSFWERSVRSPLTFLNANRNKFEYLKKSNEILFNIENRVEIMASTAPALSLREIENIVKAMEAAKMDIQQKESNVGDKVSSNKNLDIKLWPPEFKISGKINRPELMKKDDDNNEVKDIANNNQADNDKTLRVQNVQKVLNLPNQNLMENNQRARQTPEIKLIKNPSVGNTYFASNPLNYNQLRYGVANQRQTKAGALPQKPSAQLLLENEMNPLFLKHRKYFQDNNNNNAFSNNRELAQYSRASLISEPSYFHHEINHFDYF</sequence>
<protein>
    <submittedName>
        <fullName evidence="3">Uncharacterized protein</fullName>
    </submittedName>
</protein>
<evidence type="ECO:0000313" key="3">
    <source>
        <dbReference type="EMBL" id="OWR53041.1"/>
    </source>
</evidence>
<dbReference type="CDD" id="cd19941">
    <property type="entry name" value="TIL"/>
    <property type="match status" value="1"/>
</dbReference>
<dbReference type="AlphaFoldDB" id="A0A212FH23"/>
<feature type="signal peptide" evidence="2">
    <location>
        <begin position="1"/>
        <end position="20"/>
    </location>
</feature>
<dbReference type="Proteomes" id="UP000007151">
    <property type="component" value="Unassembled WGS sequence"/>
</dbReference>
<organism evidence="3 4">
    <name type="scientific">Danaus plexippus plexippus</name>
    <dbReference type="NCBI Taxonomy" id="278856"/>
    <lineage>
        <taxon>Eukaryota</taxon>
        <taxon>Metazoa</taxon>
        <taxon>Ecdysozoa</taxon>
        <taxon>Arthropoda</taxon>
        <taxon>Hexapoda</taxon>
        <taxon>Insecta</taxon>
        <taxon>Pterygota</taxon>
        <taxon>Neoptera</taxon>
        <taxon>Endopterygota</taxon>
        <taxon>Lepidoptera</taxon>
        <taxon>Glossata</taxon>
        <taxon>Ditrysia</taxon>
        <taxon>Papilionoidea</taxon>
        <taxon>Nymphalidae</taxon>
        <taxon>Danainae</taxon>
        <taxon>Danaini</taxon>
        <taxon>Danaina</taxon>
        <taxon>Danaus</taxon>
        <taxon>Danaus</taxon>
    </lineage>
</organism>